<evidence type="ECO:0000256" key="1">
    <source>
        <dbReference type="SAM" id="MobiDB-lite"/>
    </source>
</evidence>
<accession>S9QHM1</accession>
<reference evidence="2" key="1">
    <citation type="submission" date="2013-05" db="EMBL/GenBank/DDBJ databases">
        <title>Genome assembly of Cystobacter fuscus DSM 2262.</title>
        <authorList>
            <person name="Sharma G."/>
            <person name="Khatri I."/>
            <person name="Kaur C."/>
            <person name="Mayilraj S."/>
            <person name="Subramanian S."/>
        </authorList>
    </citation>
    <scope>NUCLEOTIDE SEQUENCE [LARGE SCALE GENOMIC DNA]</scope>
    <source>
        <strain evidence="2">DSM 2262</strain>
    </source>
</reference>
<dbReference type="AlphaFoldDB" id="S9QHM1"/>
<comment type="caution">
    <text evidence="2">The sequence shown here is derived from an EMBL/GenBank/DDBJ whole genome shotgun (WGS) entry which is preliminary data.</text>
</comment>
<sequence length="85" mass="9304">MVRQQQRQHPAHEPPEQRRVPGGGRFTRARGGSRHDGARTVSTFGGLAGDVRQPSAAPRAHGPRQWPPGTPWSRPRSNEARPGVT</sequence>
<feature type="region of interest" description="Disordered" evidence="1">
    <location>
        <begin position="1"/>
        <end position="85"/>
    </location>
</feature>
<keyword evidence="3" id="KW-1185">Reference proteome</keyword>
<dbReference type="Proteomes" id="UP000011682">
    <property type="component" value="Unassembled WGS sequence"/>
</dbReference>
<feature type="compositionally biased region" description="Basic and acidic residues" evidence="1">
    <location>
        <begin position="10"/>
        <end position="19"/>
    </location>
</feature>
<gene>
    <name evidence="2" type="ORF">D187_001428</name>
</gene>
<name>S9QHM1_CYSF2</name>
<organism evidence="2 3">
    <name type="scientific">Cystobacter fuscus (strain ATCC 25194 / DSM 2262 / NBRC 100088 / M29)</name>
    <dbReference type="NCBI Taxonomy" id="1242864"/>
    <lineage>
        <taxon>Bacteria</taxon>
        <taxon>Pseudomonadati</taxon>
        <taxon>Myxococcota</taxon>
        <taxon>Myxococcia</taxon>
        <taxon>Myxococcales</taxon>
        <taxon>Cystobacterineae</taxon>
        <taxon>Archangiaceae</taxon>
        <taxon>Cystobacter</taxon>
    </lineage>
</organism>
<proteinExistence type="predicted"/>
<protein>
    <submittedName>
        <fullName evidence="2">Uncharacterized protein</fullName>
    </submittedName>
</protein>
<evidence type="ECO:0000313" key="3">
    <source>
        <dbReference type="Proteomes" id="UP000011682"/>
    </source>
</evidence>
<evidence type="ECO:0000313" key="2">
    <source>
        <dbReference type="EMBL" id="EPX60779.1"/>
    </source>
</evidence>
<dbReference type="EMBL" id="ANAH02000011">
    <property type="protein sequence ID" value="EPX60779.1"/>
    <property type="molecule type" value="Genomic_DNA"/>
</dbReference>